<dbReference type="OrthoDB" id="3830374at2"/>
<evidence type="ECO:0000313" key="3">
    <source>
        <dbReference type="Proteomes" id="UP000251891"/>
    </source>
</evidence>
<dbReference type="GO" id="GO:0003677">
    <property type="term" value="F:DNA binding"/>
    <property type="evidence" value="ECO:0007669"/>
    <property type="project" value="InterPro"/>
</dbReference>
<dbReference type="SUPFAM" id="SSF46955">
    <property type="entry name" value="Putative DNA-binding domain"/>
    <property type="match status" value="1"/>
</dbReference>
<dbReference type="InterPro" id="IPR000551">
    <property type="entry name" value="MerR-type_HTH_dom"/>
</dbReference>
<sequence length="195" mass="20753">MESETWTITELAERAGAVLADEPAEVNGRVRDLPNERLIRWYTTIGLVDPPLGRRGRVALYGRRHLLQLVAIKRRQAAGRSIAEIQLELAGAPDTALGEIAGLPGPGSEERDDRFWAARPAADIAFRPAVVAEVTAPVTVPALRLAPGVTLVLDGLALTPTDLAAIGAAARPLIDALLDRGLIPHSADDVPGRHP</sequence>
<keyword evidence="3" id="KW-1185">Reference proteome</keyword>
<dbReference type="RefSeq" id="WP_111866134.1">
    <property type="nucleotide sequence ID" value="NZ_QLYX01000004.1"/>
</dbReference>
<dbReference type="EMBL" id="QLYX01000004">
    <property type="protein sequence ID" value="RAY15374.1"/>
    <property type="molecule type" value="Genomic_DNA"/>
</dbReference>
<dbReference type="InterPro" id="IPR009061">
    <property type="entry name" value="DNA-bd_dom_put_sf"/>
</dbReference>
<dbReference type="AlphaFoldDB" id="A0A365H8C4"/>
<name>A0A365H8C4_9ACTN</name>
<dbReference type="Gene3D" id="1.10.1660.10">
    <property type="match status" value="1"/>
</dbReference>
<evidence type="ECO:0000313" key="2">
    <source>
        <dbReference type="EMBL" id="RAY15374.1"/>
    </source>
</evidence>
<protein>
    <submittedName>
        <fullName evidence="2">MerR family transcriptional regulator</fullName>
    </submittedName>
</protein>
<dbReference type="SMART" id="SM00422">
    <property type="entry name" value="HTH_MERR"/>
    <property type="match status" value="1"/>
</dbReference>
<proteinExistence type="predicted"/>
<dbReference type="Pfam" id="PF13411">
    <property type="entry name" value="MerR_1"/>
    <property type="match status" value="1"/>
</dbReference>
<organism evidence="2 3">
    <name type="scientific">Actinomadura craniellae</name>
    <dbReference type="NCBI Taxonomy" id="2231787"/>
    <lineage>
        <taxon>Bacteria</taxon>
        <taxon>Bacillati</taxon>
        <taxon>Actinomycetota</taxon>
        <taxon>Actinomycetes</taxon>
        <taxon>Streptosporangiales</taxon>
        <taxon>Thermomonosporaceae</taxon>
        <taxon>Actinomadura</taxon>
    </lineage>
</organism>
<reference evidence="2 3" key="1">
    <citation type="submission" date="2018-06" db="EMBL/GenBank/DDBJ databases">
        <title>Actinomadura craniellae sp. nov. isolated from marine sponge Craniella sp.</title>
        <authorList>
            <person name="Li L."/>
            <person name="Xu Q.H."/>
            <person name="Lin H.W."/>
            <person name="Lu Y.H."/>
        </authorList>
    </citation>
    <scope>NUCLEOTIDE SEQUENCE [LARGE SCALE GENOMIC DNA]</scope>
    <source>
        <strain evidence="2 3">LHW63021</strain>
    </source>
</reference>
<gene>
    <name evidence="2" type="ORF">DPM19_11790</name>
</gene>
<accession>A0A365H8C4</accession>
<feature type="domain" description="HTH merR-type" evidence="1">
    <location>
        <begin position="6"/>
        <end position="92"/>
    </location>
</feature>
<dbReference type="Proteomes" id="UP000251891">
    <property type="component" value="Unassembled WGS sequence"/>
</dbReference>
<evidence type="ECO:0000259" key="1">
    <source>
        <dbReference type="SMART" id="SM00422"/>
    </source>
</evidence>
<comment type="caution">
    <text evidence="2">The sequence shown here is derived from an EMBL/GenBank/DDBJ whole genome shotgun (WGS) entry which is preliminary data.</text>
</comment>
<dbReference type="GO" id="GO:0006355">
    <property type="term" value="P:regulation of DNA-templated transcription"/>
    <property type="evidence" value="ECO:0007669"/>
    <property type="project" value="InterPro"/>
</dbReference>